<dbReference type="Proteomes" id="UP000274920">
    <property type="component" value="Unassembled WGS sequence"/>
</dbReference>
<accession>A0A3R8R6T0</accession>
<dbReference type="CDD" id="cd06088">
    <property type="entry name" value="KOW_RPL14"/>
    <property type="match status" value="1"/>
</dbReference>
<protein>
    <submittedName>
        <fullName evidence="3">RNA-binding protein</fullName>
    </submittedName>
</protein>
<name>A0A3R8R6T0_9FIRM</name>
<evidence type="ECO:0000256" key="1">
    <source>
        <dbReference type="ARBA" id="ARBA00022980"/>
    </source>
</evidence>
<evidence type="ECO:0000256" key="2">
    <source>
        <dbReference type="ARBA" id="ARBA00023274"/>
    </source>
</evidence>
<reference evidence="3" key="1">
    <citation type="submission" date="2018-10" db="EMBL/GenBank/DDBJ databases">
        <title>Schaedlerella arabinophila gen. nov. sp. nov., isolated from the mouse intestinal tract and comparative analysis with the genome of the closely related altered Schaedler flora strain ASF502.</title>
        <authorList>
            <person name="Miyake S."/>
            <person name="Soh M."/>
            <person name="Seedorf H."/>
        </authorList>
    </citation>
    <scope>NUCLEOTIDE SEQUENCE [LARGE SCALE GENOMIC DNA]</scope>
    <source>
        <strain evidence="3">DSM 106076</strain>
    </source>
</reference>
<dbReference type="EMBL" id="RHJS01000002">
    <property type="protein sequence ID" value="RRK33326.1"/>
    <property type="molecule type" value="Genomic_DNA"/>
</dbReference>
<evidence type="ECO:0000313" key="3">
    <source>
        <dbReference type="EMBL" id="RRK33326.1"/>
    </source>
</evidence>
<keyword evidence="2" id="KW-0687">Ribonucleoprotein</keyword>
<evidence type="ECO:0000313" key="4">
    <source>
        <dbReference type="Proteomes" id="UP000274920"/>
    </source>
</evidence>
<dbReference type="InterPro" id="IPR008991">
    <property type="entry name" value="Translation_prot_SH3-like_sf"/>
</dbReference>
<comment type="caution">
    <text evidence="3">The sequence shown here is derived from an EMBL/GenBank/DDBJ whole genome shotgun (WGS) entry which is preliminary data.</text>
</comment>
<gene>
    <name evidence="3" type="ORF">EBB54_19760</name>
</gene>
<dbReference type="RefSeq" id="WP_125128616.1">
    <property type="nucleotide sequence ID" value="NZ_CASCYM010000001.1"/>
</dbReference>
<dbReference type="GO" id="GO:0005840">
    <property type="term" value="C:ribosome"/>
    <property type="evidence" value="ECO:0007669"/>
    <property type="project" value="UniProtKB-KW"/>
</dbReference>
<dbReference type="AlphaFoldDB" id="A0A3R8R6T0"/>
<keyword evidence="4" id="KW-1185">Reference proteome</keyword>
<dbReference type="GO" id="GO:1990904">
    <property type="term" value="C:ribonucleoprotein complex"/>
    <property type="evidence" value="ECO:0007669"/>
    <property type="project" value="UniProtKB-KW"/>
</dbReference>
<dbReference type="SUPFAM" id="SSF50104">
    <property type="entry name" value="Translation proteins SH3-like domain"/>
    <property type="match status" value="1"/>
</dbReference>
<organism evidence="3 4">
    <name type="scientific">Schaedlerella arabinosiphila</name>
    <dbReference type="NCBI Taxonomy" id="2044587"/>
    <lineage>
        <taxon>Bacteria</taxon>
        <taxon>Bacillati</taxon>
        <taxon>Bacillota</taxon>
        <taxon>Clostridia</taxon>
        <taxon>Lachnospirales</taxon>
        <taxon>Lachnospiraceae</taxon>
        <taxon>Schaedlerella</taxon>
    </lineage>
</organism>
<keyword evidence="1" id="KW-0689">Ribosomal protein</keyword>
<dbReference type="InterPro" id="IPR041985">
    <property type="entry name" value="Ribosomal_eL14_KOW"/>
</dbReference>
<sequence>MQVEPGMLAKSKAGRDKDCIYVIISVNDEYVYLADGKKRPVCRAKKKNCKHVQPISKARCGLVTDNEEVRRVIKGYVSHLDAEERE</sequence>
<proteinExistence type="predicted"/>